<dbReference type="EMBL" id="APVG01000002">
    <property type="protein sequence ID" value="ENY73778.1"/>
    <property type="molecule type" value="Genomic_DNA"/>
</dbReference>
<evidence type="ECO:0000313" key="1">
    <source>
        <dbReference type="EMBL" id="ENY73778.1"/>
    </source>
</evidence>
<feature type="non-terminal residue" evidence="1">
    <location>
        <position position="1"/>
    </location>
</feature>
<evidence type="ECO:0000313" key="2">
    <source>
        <dbReference type="Proteomes" id="UP000023775"/>
    </source>
</evidence>
<organism evidence="1 2">
    <name type="scientific">Aeromonas diversa CDC 2478-85</name>
    <dbReference type="NCBI Taxonomy" id="1268237"/>
    <lineage>
        <taxon>Bacteria</taxon>
        <taxon>Pseudomonadati</taxon>
        <taxon>Pseudomonadota</taxon>
        <taxon>Gammaproteobacteria</taxon>
        <taxon>Aeromonadales</taxon>
        <taxon>Aeromonadaceae</taxon>
        <taxon>Aeromonas</taxon>
    </lineage>
</organism>
<gene>
    <name evidence="1" type="ORF">G114_01959</name>
</gene>
<sequence>ITGDLTLQILDPLLTGEPDGGETGQGIEGGLCWKNRQLATHDGCPTGAKDVTVMVKMEGKFVSRKIGLLPSPRFHLE</sequence>
<proteinExistence type="predicted"/>
<comment type="caution">
    <text evidence="1">The sequence shown here is derived from an EMBL/GenBank/DDBJ whole genome shotgun (WGS) entry which is preliminary data.</text>
</comment>
<protein>
    <submittedName>
        <fullName evidence="1">Uncharacterized protein</fullName>
    </submittedName>
</protein>
<name>N9VQG1_9GAMM</name>
<dbReference type="Proteomes" id="UP000023775">
    <property type="component" value="Unassembled WGS sequence"/>
</dbReference>
<accession>N9VQG1</accession>
<keyword evidence="2" id="KW-1185">Reference proteome</keyword>
<reference evidence="1 2" key="1">
    <citation type="journal article" date="2013" name="Genome Announc.">
        <title>Draft Genome Sequence of the Aeromonas diversa Type Strain.</title>
        <authorList>
            <person name="Farfan M."/>
            <person name="Spataro N."/>
            <person name="Sanglas A."/>
            <person name="Albarral V."/>
            <person name="Loren J.G."/>
            <person name="Bosch E."/>
            <person name="Fuste M.C."/>
        </authorList>
    </citation>
    <scope>NUCLEOTIDE SEQUENCE [LARGE SCALE GENOMIC DNA]</scope>
    <source>
        <strain evidence="1 2">2478-85</strain>
    </source>
</reference>
<dbReference type="AlphaFoldDB" id="N9VQG1"/>